<feature type="region of interest" description="Disordered" evidence="2">
    <location>
        <begin position="134"/>
        <end position="185"/>
    </location>
</feature>
<feature type="region of interest" description="Disordered" evidence="2">
    <location>
        <begin position="335"/>
        <end position="361"/>
    </location>
</feature>
<evidence type="ECO:0000313" key="5">
    <source>
        <dbReference type="Proteomes" id="UP000034805"/>
    </source>
</evidence>
<dbReference type="GO" id="GO:0001578">
    <property type="term" value="P:microtubule bundle formation"/>
    <property type="evidence" value="ECO:0007669"/>
    <property type="project" value="TreeGrafter"/>
</dbReference>
<accession>A0A0P7UE83</accession>
<feature type="domain" description="Nck-associated protein 5 C-terminal" evidence="3">
    <location>
        <begin position="1031"/>
        <end position="1336"/>
    </location>
</feature>
<protein>
    <submittedName>
        <fullName evidence="4">Nck-associated protein 5-like</fullName>
    </submittedName>
</protein>
<gene>
    <name evidence="4" type="ORF">Z043_108435</name>
</gene>
<evidence type="ECO:0000256" key="1">
    <source>
        <dbReference type="SAM" id="Coils"/>
    </source>
</evidence>
<evidence type="ECO:0000313" key="4">
    <source>
        <dbReference type="EMBL" id="KPP72555.1"/>
    </source>
</evidence>
<reference evidence="4 5" key="1">
    <citation type="submission" date="2015-08" db="EMBL/GenBank/DDBJ databases">
        <title>The genome of the Asian arowana (Scleropages formosus).</title>
        <authorList>
            <person name="Tan M.H."/>
            <person name="Gan H.M."/>
            <person name="Croft L.J."/>
            <person name="Austin C.M."/>
        </authorList>
    </citation>
    <scope>NUCLEOTIDE SEQUENCE [LARGE SCALE GENOMIC DNA]</scope>
    <source>
        <strain evidence="4">Aro1</strain>
    </source>
</reference>
<dbReference type="InterPro" id="IPR032769">
    <property type="entry name" value="NCKAP5_C"/>
</dbReference>
<feature type="region of interest" description="Disordered" evidence="2">
    <location>
        <begin position="810"/>
        <end position="858"/>
    </location>
</feature>
<proteinExistence type="predicted"/>
<evidence type="ECO:0000259" key="3">
    <source>
        <dbReference type="Pfam" id="PF15246"/>
    </source>
</evidence>
<feature type="region of interest" description="Disordered" evidence="2">
    <location>
        <begin position="522"/>
        <end position="557"/>
    </location>
</feature>
<feature type="compositionally biased region" description="Basic and acidic residues" evidence="2">
    <location>
        <begin position="147"/>
        <end position="165"/>
    </location>
</feature>
<dbReference type="GO" id="GO:0007019">
    <property type="term" value="P:microtubule depolymerization"/>
    <property type="evidence" value="ECO:0007669"/>
    <property type="project" value="TreeGrafter"/>
</dbReference>
<feature type="region of interest" description="Disordered" evidence="2">
    <location>
        <begin position="940"/>
        <end position="998"/>
    </location>
</feature>
<name>A0A0P7UE83_SCLFO</name>
<feature type="compositionally biased region" description="Polar residues" evidence="2">
    <location>
        <begin position="1368"/>
        <end position="1379"/>
    </location>
</feature>
<feature type="compositionally biased region" description="Basic and acidic residues" evidence="2">
    <location>
        <begin position="976"/>
        <end position="995"/>
    </location>
</feature>
<feature type="region of interest" description="Disordered" evidence="2">
    <location>
        <begin position="658"/>
        <end position="682"/>
    </location>
</feature>
<dbReference type="GO" id="GO:0035371">
    <property type="term" value="C:microtubule plus-end"/>
    <property type="evidence" value="ECO:0007669"/>
    <property type="project" value="TreeGrafter"/>
</dbReference>
<dbReference type="InterPro" id="IPR026163">
    <property type="entry name" value="Nckap5l"/>
</dbReference>
<feature type="region of interest" description="Disordered" evidence="2">
    <location>
        <begin position="1285"/>
        <end position="1385"/>
    </location>
</feature>
<dbReference type="EMBL" id="JARO02002482">
    <property type="protein sequence ID" value="KPP72555.1"/>
    <property type="molecule type" value="Genomic_DNA"/>
</dbReference>
<feature type="compositionally biased region" description="Basic and acidic residues" evidence="2">
    <location>
        <begin position="1328"/>
        <end position="1348"/>
    </location>
</feature>
<feature type="compositionally biased region" description="Basic and acidic residues" evidence="2">
    <location>
        <begin position="825"/>
        <end position="843"/>
    </location>
</feature>
<feature type="compositionally biased region" description="Acidic residues" evidence="2">
    <location>
        <begin position="12"/>
        <end position="25"/>
    </location>
</feature>
<feature type="compositionally biased region" description="Basic and acidic residues" evidence="2">
    <location>
        <begin position="739"/>
        <end position="748"/>
    </location>
</feature>
<feature type="compositionally biased region" description="Polar residues" evidence="2">
    <location>
        <begin position="947"/>
        <end position="970"/>
    </location>
</feature>
<dbReference type="STRING" id="113540.ENSSFOP00015012606"/>
<sequence>MSEEAEAGVCDEAFETEEGDVEPYLEEGESTRELLERLKELELLVVGTAGSGVARTEAFGPQRSQAENSALALANESQREAYERCLDEVANHVVQALLNQKDLREECIKLKMRVFDLERQNRALTELFHQKMQSQANPIQQMQCGPHQDHAEPLPNDPDKFHESQNETQAKNNVERSRDSVPGPRGPVISMEALSPFFKKKAHILEVLRRLEETDPLKFQPASGLPSCCPFAPPLVPAEMPLVSQPHRCQSFADRDVQGIVNDEDHSLERDKCQPCLMHSQKNLSKFHQAGKTSQPRTAQKSHLLAWEEAPGTSAQSTDFQTAVALADGTSKFCTPSMSVEDSGLPASERNDRSSEPSQLMGDDSYLYSVMKDIAQNGSTLDQPEELKAGIPHEDKCCDKRSSIAASSQCAAPLEERDSLPLDENLKNMSTTAVQSFSTGELLGTEENYFTVTSEVVNLKNSLYATTSNMPVPGVTDHTQAAYCEQESRPQMCNGLYLSSKDDPSLKTTAVESYCLAPVSDLDNTAQEPSPEKASLALSPTSPPCLSEARTSPVSSPSKLLRFLKIPSVGERTQAGSPLRLSPQLTRNSKIPCRNNHYEVYHSPAMARKATTTEREKQRQPSASKTDSYPGTHSAPTSPPKAEDTCLSVAKDYVFGSHSAPKASRSTKLTLASQPQKAYQKVPHYENISDLSTPLPATESSGQETYTESTVWYQIHNHHSLPNTSVLHKGQNSCVYSSVKEKSHDRGGPDPASQTIDSGKKGDPPPVPKKQAAGKASGESSRLPFKERLAALGKLKSAEDLQVGLQLVEERDAQSSDSKGPAHSSTEKSRTAERQSDRAPVEHKHTKHTGSLDGKSYPRSNIGGYALKFPGPCLPYEPGAKSLPPNSSITKAELETFSSRVYVAKAEGSKMKAVVTSSNPDPPQVLRNYMKCAASHSVPHSVRTAPCPQSSPTKVLSKSPSRPGQASSYPRGTKLVLEDRSAAQRHLSRSEDRSRLTAGKKKIICAESLPPPPPRPVEVMEEKRPYVPGPRSAIEQKVMKGIEENVLKLQEQDRGQAAEVKQKASNGIASWFGLRKSKLPALSRKPETSKAKDDKKEWKLNMSSVGKDPKCDAKKKLEVESLNISKLMEKAEDLRRALEEERAFVNGVALDRPGRGHSCEVVMDQAQGQLSVMYRGVASDNFMQQLLNRVDEKDATSFGLAHRRLSFDSKKSRPIFSHHRNGIISHTKSSEEMEKSAHLVSKDVTSEESLAESINSQRFADKLQCCFAVGSGASTHTLDSGIGTFPLPDYTGSAAGKSIPKVKARGERDPSVSRWKPEPGTKVPRKARTLERELSSLEEGPPKDKEQDPSTLYSSALQGKGSAAALSSAIQAGRDSTQPLPLRPS</sequence>
<feature type="region of interest" description="Disordered" evidence="2">
    <location>
        <begin position="572"/>
        <end position="643"/>
    </location>
</feature>
<feature type="region of interest" description="Disordered" evidence="2">
    <location>
        <begin position="1"/>
        <end position="25"/>
    </location>
</feature>
<dbReference type="PANTHER" id="PTHR21740:SF3">
    <property type="entry name" value="NCK-ASSOCIATED PROTEIN 5-LIKE"/>
    <property type="match status" value="1"/>
</dbReference>
<feature type="compositionally biased region" description="Polar residues" evidence="2">
    <location>
        <begin position="664"/>
        <end position="677"/>
    </location>
</feature>
<organism evidence="4 5">
    <name type="scientific">Scleropages formosus</name>
    <name type="common">Asian bonytongue</name>
    <name type="synonym">Osteoglossum formosum</name>
    <dbReference type="NCBI Taxonomy" id="113540"/>
    <lineage>
        <taxon>Eukaryota</taxon>
        <taxon>Metazoa</taxon>
        <taxon>Chordata</taxon>
        <taxon>Craniata</taxon>
        <taxon>Vertebrata</taxon>
        <taxon>Euteleostomi</taxon>
        <taxon>Actinopterygii</taxon>
        <taxon>Neopterygii</taxon>
        <taxon>Teleostei</taxon>
        <taxon>Osteoglossocephala</taxon>
        <taxon>Osteoglossomorpha</taxon>
        <taxon>Osteoglossiformes</taxon>
        <taxon>Osteoglossidae</taxon>
        <taxon>Scleropages</taxon>
    </lineage>
</organism>
<feature type="compositionally biased region" description="Polar residues" evidence="2">
    <location>
        <begin position="620"/>
        <end position="636"/>
    </location>
</feature>
<dbReference type="PANTHER" id="PTHR21740">
    <property type="entry name" value="NCK-ASSOCIATED PROTEIN 5"/>
    <property type="match status" value="1"/>
</dbReference>
<evidence type="ECO:0000256" key="2">
    <source>
        <dbReference type="SAM" id="MobiDB-lite"/>
    </source>
</evidence>
<feature type="compositionally biased region" description="Polar residues" evidence="2">
    <location>
        <begin position="134"/>
        <end position="143"/>
    </location>
</feature>
<comment type="caution">
    <text evidence="4">The sequence shown here is derived from an EMBL/GenBank/DDBJ whole genome shotgun (WGS) entry which is preliminary data.</text>
</comment>
<dbReference type="Pfam" id="PF15246">
    <property type="entry name" value="NCKAP5"/>
    <property type="match status" value="1"/>
</dbReference>
<feature type="coiled-coil region" evidence="1">
    <location>
        <begin position="1117"/>
        <end position="1148"/>
    </location>
</feature>
<dbReference type="Proteomes" id="UP000034805">
    <property type="component" value="Unassembled WGS sequence"/>
</dbReference>
<feature type="compositionally biased region" description="Basic and acidic residues" evidence="2">
    <location>
        <begin position="1304"/>
        <end position="1319"/>
    </location>
</feature>
<keyword evidence="1" id="KW-0175">Coiled coil</keyword>
<feature type="region of interest" description="Disordered" evidence="2">
    <location>
        <begin position="737"/>
        <end position="782"/>
    </location>
</feature>